<name>A0A3G7TPL8_9PSED</name>
<accession>A0A3G7TPL8</accession>
<organism evidence="1 2">
    <name type="scientific">Pseudomonas chlororaphis</name>
    <dbReference type="NCBI Taxonomy" id="587753"/>
    <lineage>
        <taxon>Bacteria</taxon>
        <taxon>Pseudomonadati</taxon>
        <taxon>Pseudomonadota</taxon>
        <taxon>Gammaproteobacteria</taxon>
        <taxon>Pseudomonadales</taxon>
        <taxon>Pseudomonadaceae</taxon>
        <taxon>Pseudomonas</taxon>
    </lineage>
</organism>
<proteinExistence type="predicted"/>
<dbReference type="EMBL" id="CP027753">
    <property type="protein sequence ID" value="AZE49064.1"/>
    <property type="molecule type" value="Genomic_DNA"/>
</dbReference>
<gene>
    <name evidence="1" type="ORF">C4K04_3392</name>
</gene>
<dbReference type="Proteomes" id="UP000268048">
    <property type="component" value="Chromosome"/>
</dbReference>
<protein>
    <submittedName>
        <fullName evidence="1">Uncharacterized protein</fullName>
    </submittedName>
</protein>
<evidence type="ECO:0000313" key="2">
    <source>
        <dbReference type="Proteomes" id="UP000268048"/>
    </source>
</evidence>
<evidence type="ECO:0000313" key="1">
    <source>
        <dbReference type="EMBL" id="AZE49064.1"/>
    </source>
</evidence>
<sequence length="193" mass="21303">MLTLLIFPWRSKAPRSICKCSASSAAKPSTNPSAFIELVSARPDQPVDGRGFPARRGQRNVFVQLTQKRSVLKDTQCQKTSNFPRAGLLKPGSLSSSRPPVCRSLSWVSIAGEKAFTLNRSVPGVRRVLLASKRSTASKRAKTEGYLSENCAAKTRRWPKRPRCCAAKKAQRLLGDRQRGQLTSLPERQLLVA</sequence>
<reference evidence="1 2" key="1">
    <citation type="submission" date="2018-03" db="EMBL/GenBank/DDBJ databases">
        <title>Diversity of phytobeneficial traits revealed by whole-genome analysis of worldwide-isolated phenazine-producing Pseudomonas spp.</title>
        <authorList>
            <person name="Biessy A."/>
            <person name="Novinscak A."/>
            <person name="Blom J."/>
            <person name="Leger G."/>
            <person name="Thomashow L.S."/>
            <person name="Cazorla F.M."/>
            <person name="Josic D."/>
            <person name="Filion M."/>
        </authorList>
    </citation>
    <scope>NUCLEOTIDE SEQUENCE [LARGE SCALE GENOMIC DNA]</scope>
    <source>
        <strain evidence="1 2">B25</strain>
    </source>
</reference>
<dbReference type="AlphaFoldDB" id="A0A3G7TPL8"/>